<dbReference type="Pfam" id="PF18705">
    <property type="entry name" value="DUF5643"/>
    <property type="match status" value="1"/>
</dbReference>
<feature type="domain" description="DUF4179" evidence="2">
    <location>
        <begin position="43"/>
        <end position="137"/>
    </location>
</feature>
<dbReference type="Proteomes" id="UP000321363">
    <property type="component" value="Unassembled WGS sequence"/>
</dbReference>
<proteinExistence type="predicted"/>
<sequence length="436" mass="49839">MFDKEESKLTEWKEQYDSINIPLEKINKAIDAGYKKGTIPIKKKRKTWIWPSIAAAILIIGFLTTIRVSPTFAEYLSTVPGMEKIVELISNNKGLLAAIDNEYAQEIGVSQEKNGMNVTIDSLIKDDTGMVIFYSVKANEELQNFQIENVELQTKEGTKINYDSLSFGNPADDKAKTYTDVLEYYFSKPLKDQELQLTIKVKNDSKITSFTLPITVKKQENKSKVFDLNKTVNIEDQKIKVKKVKVDPLRIAVHLEMDPNNSKQILEFQDIRLVDQHGEAWSKISNGITSSKISANEQIVYLQSNYFKTPEELYLVFNKIQAVEKGDTAVIVDTEKQKIIQQPKGNKLSNLQVEGQDIRFNLETKKEFNYFIFSSIKDSTGREIESDSGFSYGFDIDRYTQEIGVTLANNNYSNPIELELSFYPSWIEGEVKMKLE</sequence>
<dbReference type="Gene3D" id="2.60.40.1630">
    <property type="entry name" value="bacillus anthracis domain"/>
    <property type="match status" value="1"/>
</dbReference>
<keyword evidence="1" id="KW-1133">Transmembrane helix</keyword>
<dbReference type="Pfam" id="PF13786">
    <property type="entry name" value="DUF4179"/>
    <property type="match status" value="1"/>
</dbReference>
<dbReference type="AlphaFoldDB" id="A0A5C6W746"/>
<feature type="domain" description="DUF5643" evidence="3">
    <location>
        <begin position="223"/>
        <end position="334"/>
    </location>
</feature>
<feature type="transmembrane region" description="Helical" evidence="1">
    <location>
        <begin position="48"/>
        <end position="68"/>
    </location>
</feature>
<evidence type="ECO:0000259" key="3">
    <source>
        <dbReference type="Pfam" id="PF18705"/>
    </source>
</evidence>
<evidence type="ECO:0000313" key="4">
    <source>
        <dbReference type="EMBL" id="TXC91617.1"/>
    </source>
</evidence>
<name>A0A5C6W746_9BACI</name>
<keyword evidence="1" id="KW-0812">Transmembrane</keyword>
<keyword evidence="5" id="KW-1185">Reference proteome</keyword>
<dbReference type="InterPro" id="IPR025436">
    <property type="entry name" value="DUF4179"/>
</dbReference>
<accession>A0A5C6W746</accession>
<comment type="caution">
    <text evidence="4">The sequence shown here is derived from an EMBL/GenBank/DDBJ whole genome shotgun (WGS) entry which is preliminary data.</text>
</comment>
<dbReference type="InterPro" id="IPR040680">
    <property type="entry name" value="DUF5643"/>
</dbReference>
<reference evidence="4 5" key="1">
    <citation type="journal article" date="2005" name="Int. J. Syst. Evol. Microbiol.">
        <title>Bacillus litoralis sp. nov., isolated from a tidal flat of the Yellow Sea in Korea.</title>
        <authorList>
            <person name="Yoon J.H."/>
            <person name="Oh T.K."/>
        </authorList>
    </citation>
    <scope>NUCLEOTIDE SEQUENCE [LARGE SCALE GENOMIC DNA]</scope>
    <source>
        <strain evidence="4 5">SW-211</strain>
    </source>
</reference>
<keyword evidence="1" id="KW-0472">Membrane</keyword>
<gene>
    <name evidence="4" type="ORF">FS935_08250</name>
</gene>
<dbReference type="RefSeq" id="WP_146947421.1">
    <property type="nucleotide sequence ID" value="NZ_VOQF01000004.1"/>
</dbReference>
<evidence type="ECO:0000313" key="5">
    <source>
        <dbReference type="Proteomes" id="UP000321363"/>
    </source>
</evidence>
<dbReference type="OrthoDB" id="2725974at2"/>
<evidence type="ECO:0000259" key="2">
    <source>
        <dbReference type="Pfam" id="PF13786"/>
    </source>
</evidence>
<organism evidence="4 5">
    <name type="scientific">Metabacillus litoralis</name>
    <dbReference type="NCBI Taxonomy" id="152268"/>
    <lineage>
        <taxon>Bacteria</taxon>
        <taxon>Bacillati</taxon>
        <taxon>Bacillota</taxon>
        <taxon>Bacilli</taxon>
        <taxon>Bacillales</taxon>
        <taxon>Bacillaceae</taxon>
        <taxon>Metabacillus</taxon>
    </lineage>
</organism>
<protein>
    <submittedName>
        <fullName evidence="4">DUF4179 domain-containing protein</fullName>
    </submittedName>
</protein>
<dbReference type="EMBL" id="VOQF01000004">
    <property type="protein sequence ID" value="TXC91617.1"/>
    <property type="molecule type" value="Genomic_DNA"/>
</dbReference>
<evidence type="ECO:0000256" key="1">
    <source>
        <dbReference type="SAM" id="Phobius"/>
    </source>
</evidence>